<feature type="transmembrane region" description="Helical" evidence="7">
    <location>
        <begin position="174"/>
        <end position="197"/>
    </location>
</feature>
<evidence type="ECO:0000256" key="5">
    <source>
        <dbReference type="ARBA" id="ARBA00022989"/>
    </source>
</evidence>
<feature type="domain" description="Acyltransferase 3" evidence="8">
    <location>
        <begin position="8"/>
        <end position="312"/>
    </location>
</feature>
<evidence type="ECO:0000313" key="9">
    <source>
        <dbReference type="EMBL" id="RXR19084.1"/>
    </source>
</evidence>
<organism evidence="9 10">
    <name type="scientific">Flavobacterium amnicola</name>
    <dbReference type="NCBI Taxonomy" id="2506422"/>
    <lineage>
        <taxon>Bacteria</taxon>
        <taxon>Pseudomonadati</taxon>
        <taxon>Bacteroidota</taxon>
        <taxon>Flavobacteriia</taxon>
        <taxon>Flavobacteriales</taxon>
        <taxon>Flavobacteriaceae</taxon>
        <taxon>Flavobacterium</taxon>
    </lineage>
</organism>
<dbReference type="Pfam" id="PF01757">
    <property type="entry name" value="Acyl_transf_3"/>
    <property type="match status" value="1"/>
</dbReference>
<evidence type="ECO:0000256" key="4">
    <source>
        <dbReference type="ARBA" id="ARBA00022692"/>
    </source>
</evidence>
<comment type="subcellular location">
    <subcellularLocation>
        <location evidence="1">Cell membrane</location>
        <topology evidence="1">Multi-pass membrane protein</topology>
    </subcellularLocation>
</comment>
<name>A0A4Q1K2Q8_9FLAO</name>
<dbReference type="Proteomes" id="UP000290283">
    <property type="component" value="Unassembled WGS sequence"/>
</dbReference>
<dbReference type="AlphaFoldDB" id="A0A4Q1K2Q8"/>
<evidence type="ECO:0000259" key="8">
    <source>
        <dbReference type="Pfam" id="PF01757"/>
    </source>
</evidence>
<dbReference type="GO" id="GO:0016413">
    <property type="term" value="F:O-acetyltransferase activity"/>
    <property type="evidence" value="ECO:0007669"/>
    <property type="project" value="TreeGrafter"/>
</dbReference>
<dbReference type="PANTHER" id="PTHR40074:SF2">
    <property type="entry name" value="O-ACETYLTRANSFERASE WECH"/>
    <property type="match status" value="1"/>
</dbReference>
<dbReference type="OrthoDB" id="265992at2"/>
<feature type="transmembrane region" description="Helical" evidence="7">
    <location>
        <begin position="264"/>
        <end position="280"/>
    </location>
</feature>
<dbReference type="InterPro" id="IPR002656">
    <property type="entry name" value="Acyl_transf_3_dom"/>
</dbReference>
<feature type="transmembrane region" description="Helical" evidence="7">
    <location>
        <begin position="40"/>
        <end position="64"/>
    </location>
</feature>
<evidence type="ECO:0000313" key="10">
    <source>
        <dbReference type="Proteomes" id="UP000290283"/>
    </source>
</evidence>
<keyword evidence="6 7" id="KW-0472">Membrane</keyword>
<evidence type="ECO:0000256" key="1">
    <source>
        <dbReference type="ARBA" id="ARBA00004651"/>
    </source>
</evidence>
<accession>A0A4Q1K2Q8</accession>
<feature type="transmembrane region" description="Helical" evidence="7">
    <location>
        <begin position="142"/>
        <end position="162"/>
    </location>
</feature>
<evidence type="ECO:0000256" key="3">
    <source>
        <dbReference type="ARBA" id="ARBA00022475"/>
    </source>
</evidence>
<protein>
    <recommendedName>
        <fullName evidence="8">Acyltransferase 3 domain-containing protein</fullName>
    </recommendedName>
</protein>
<feature type="transmembrane region" description="Helical" evidence="7">
    <location>
        <begin position="292"/>
        <end position="312"/>
    </location>
</feature>
<evidence type="ECO:0000256" key="2">
    <source>
        <dbReference type="ARBA" id="ARBA00007400"/>
    </source>
</evidence>
<feature type="transmembrane region" description="Helical" evidence="7">
    <location>
        <begin position="76"/>
        <end position="94"/>
    </location>
</feature>
<feature type="transmembrane region" description="Helical" evidence="7">
    <location>
        <begin position="114"/>
        <end position="135"/>
    </location>
</feature>
<feature type="transmembrane region" description="Helical" evidence="7">
    <location>
        <begin position="209"/>
        <end position="228"/>
    </location>
</feature>
<evidence type="ECO:0000256" key="7">
    <source>
        <dbReference type="SAM" id="Phobius"/>
    </source>
</evidence>
<keyword evidence="3" id="KW-1003">Cell membrane</keyword>
<dbReference type="GO" id="GO:0009246">
    <property type="term" value="P:enterobacterial common antigen biosynthetic process"/>
    <property type="evidence" value="ECO:0007669"/>
    <property type="project" value="TreeGrafter"/>
</dbReference>
<dbReference type="RefSeq" id="WP_129435542.1">
    <property type="nucleotide sequence ID" value="NZ_SBKO01000002.1"/>
</dbReference>
<keyword evidence="5 7" id="KW-1133">Transmembrane helix</keyword>
<reference evidence="10" key="1">
    <citation type="submission" date="2019-01" db="EMBL/GenBank/DDBJ databases">
        <title>Cytophagaceae bacterium strain CAR-16.</title>
        <authorList>
            <person name="Chen W.-M."/>
        </authorList>
    </citation>
    <scope>NUCLEOTIDE SEQUENCE [LARGE SCALE GENOMIC DNA]</scope>
    <source>
        <strain evidence="10">LLJ-11</strain>
    </source>
</reference>
<comment type="similarity">
    <text evidence="2">Belongs to the acyltransferase 3 family.</text>
</comment>
<sequence length="323" mass="37919">MSKSNSRNNNIDLLKIVLSLFVVAAHIFPTTEVEGSKSYVFYMIQGLARLTLPLFLLITGYFISAKIHDLNFIKKTAKKLFILFIVWQLLYFKIEYDFFKLNAISTLRFISDLFYGIGHLWYLIATCLALFLIYFTRKLSDINKLILGVFLISIGYLLQVIFELKLVTNPIYFNIFYGIGTSRNFLFYAFPYLLIGVSHNLWMKDAKKYKFLLLPLLVLLIAESFYYMGINSSIFNIFILPLPLSMLIFSWVTNLKQQFKYSTPSTLSLGFYLIHFYIILEVFKKYQSVSYFSYYLKFLIVVLGTFVVWYILDKINKKIAILF</sequence>
<comment type="caution">
    <text evidence="9">The sequence shown here is derived from an EMBL/GenBank/DDBJ whole genome shotgun (WGS) entry which is preliminary data.</text>
</comment>
<feature type="transmembrane region" description="Helical" evidence="7">
    <location>
        <begin position="234"/>
        <end position="252"/>
    </location>
</feature>
<proteinExistence type="inferred from homology"/>
<keyword evidence="10" id="KW-1185">Reference proteome</keyword>
<feature type="transmembrane region" description="Helical" evidence="7">
    <location>
        <begin position="12"/>
        <end position="28"/>
    </location>
</feature>
<evidence type="ECO:0000256" key="6">
    <source>
        <dbReference type="ARBA" id="ARBA00023136"/>
    </source>
</evidence>
<dbReference type="PANTHER" id="PTHR40074">
    <property type="entry name" value="O-ACETYLTRANSFERASE WECH"/>
    <property type="match status" value="1"/>
</dbReference>
<dbReference type="GO" id="GO:0005886">
    <property type="term" value="C:plasma membrane"/>
    <property type="evidence" value="ECO:0007669"/>
    <property type="project" value="UniProtKB-SubCell"/>
</dbReference>
<dbReference type="EMBL" id="SBKO01000002">
    <property type="protein sequence ID" value="RXR19084.1"/>
    <property type="molecule type" value="Genomic_DNA"/>
</dbReference>
<keyword evidence="4 7" id="KW-0812">Transmembrane</keyword>
<gene>
    <name evidence="9" type="ORF">EQG63_06470</name>
</gene>